<dbReference type="SMART" id="SM00075">
    <property type="entry name" value="HYDRO"/>
    <property type="match status" value="1"/>
</dbReference>
<feature type="chain" id="PRO_5041771166" description="Hydrophobin" evidence="7">
    <location>
        <begin position="36"/>
        <end position="126"/>
    </location>
</feature>
<comment type="caution">
    <text evidence="8">The sequence shown here is derived from an EMBL/GenBank/DDBJ whole genome shotgun (WGS) entry which is preliminary data.</text>
</comment>
<dbReference type="CDD" id="cd23507">
    <property type="entry name" value="hydrophobin_I"/>
    <property type="match status" value="1"/>
</dbReference>
<reference evidence="8" key="1">
    <citation type="submission" date="2023-03" db="EMBL/GenBank/DDBJ databases">
        <title>Massive genome expansion in bonnet fungi (Mycena s.s.) driven by repeated elements and novel gene families across ecological guilds.</title>
        <authorList>
            <consortium name="Lawrence Berkeley National Laboratory"/>
            <person name="Harder C.B."/>
            <person name="Miyauchi S."/>
            <person name="Viragh M."/>
            <person name="Kuo A."/>
            <person name="Thoen E."/>
            <person name="Andreopoulos B."/>
            <person name="Lu D."/>
            <person name="Skrede I."/>
            <person name="Drula E."/>
            <person name="Henrissat B."/>
            <person name="Morin E."/>
            <person name="Kohler A."/>
            <person name="Barry K."/>
            <person name="LaButti K."/>
            <person name="Morin E."/>
            <person name="Salamov A."/>
            <person name="Lipzen A."/>
            <person name="Mereny Z."/>
            <person name="Hegedus B."/>
            <person name="Baldrian P."/>
            <person name="Stursova M."/>
            <person name="Weitz H."/>
            <person name="Taylor A."/>
            <person name="Grigoriev I.V."/>
            <person name="Nagy L.G."/>
            <person name="Martin F."/>
            <person name="Kauserud H."/>
        </authorList>
    </citation>
    <scope>NUCLEOTIDE SEQUENCE</scope>
    <source>
        <strain evidence="8">CBHHK200</strain>
    </source>
</reference>
<evidence type="ECO:0000256" key="4">
    <source>
        <dbReference type="ARBA" id="ARBA00022525"/>
    </source>
</evidence>
<comment type="subcellular location">
    <subcellularLocation>
        <location evidence="1 7">Secreted</location>
        <location evidence="1 7">Cell wall</location>
    </subcellularLocation>
</comment>
<dbReference type="EMBL" id="JARJCM010000116">
    <property type="protein sequence ID" value="KAJ7028066.1"/>
    <property type="molecule type" value="Genomic_DNA"/>
</dbReference>
<feature type="signal peptide" evidence="7">
    <location>
        <begin position="1"/>
        <end position="35"/>
    </location>
</feature>
<keyword evidence="4 7" id="KW-0964">Secreted</keyword>
<protein>
    <recommendedName>
        <fullName evidence="7">Hydrophobin</fullName>
    </recommendedName>
</protein>
<keyword evidence="7" id="KW-0732">Signal</keyword>
<dbReference type="AlphaFoldDB" id="A0AAD6SHE6"/>
<evidence type="ECO:0000256" key="5">
    <source>
        <dbReference type="ARBA" id="ARBA00023157"/>
    </source>
</evidence>
<comment type="subunit">
    <text evidence="6">Self-assembles to form functional amyloid fibrils called rodlets. Self-assembly into fibrillar rodlets occurs spontaneously at hydrophobic:hydrophilic interfaces and the rodlets further associate laterally to form amphipathic monolayers.</text>
</comment>
<accession>A0AAD6SHE6</accession>
<keyword evidence="5 7" id="KW-1015">Disulfide bond</keyword>
<keyword evidence="9" id="KW-1185">Reference proteome</keyword>
<sequence length="126" mass="12488">MSSPDPYSNTSHSSANMFSKLSVVVASVLIALAAAMPQSTPGVPPPPVTPPTTFMCCASVVSSTSPSATIIAGLLGVDISGLNVPIGLSCSPITVVTGCGGVVVICDAPPAEWGGLMAINCLPITF</sequence>
<dbReference type="Proteomes" id="UP001218188">
    <property type="component" value="Unassembled WGS sequence"/>
</dbReference>
<evidence type="ECO:0000313" key="8">
    <source>
        <dbReference type="EMBL" id="KAJ7028066.1"/>
    </source>
</evidence>
<dbReference type="GO" id="GO:0005199">
    <property type="term" value="F:structural constituent of cell wall"/>
    <property type="evidence" value="ECO:0007669"/>
    <property type="project" value="InterPro"/>
</dbReference>
<organism evidence="8 9">
    <name type="scientific">Mycena alexandri</name>
    <dbReference type="NCBI Taxonomy" id="1745969"/>
    <lineage>
        <taxon>Eukaryota</taxon>
        <taxon>Fungi</taxon>
        <taxon>Dikarya</taxon>
        <taxon>Basidiomycota</taxon>
        <taxon>Agaricomycotina</taxon>
        <taxon>Agaricomycetes</taxon>
        <taxon>Agaricomycetidae</taxon>
        <taxon>Agaricales</taxon>
        <taxon>Marasmiineae</taxon>
        <taxon>Mycenaceae</taxon>
        <taxon>Mycena</taxon>
    </lineage>
</organism>
<dbReference type="Pfam" id="PF01185">
    <property type="entry name" value="Hydrophobin"/>
    <property type="match status" value="1"/>
</dbReference>
<keyword evidence="3 7" id="KW-0134">Cell wall</keyword>
<evidence type="ECO:0000313" key="9">
    <source>
        <dbReference type="Proteomes" id="UP001218188"/>
    </source>
</evidence>
<evidence type="ECO:0000256" key="3">
    <source>
        <dbReference type="ARBA" id="ARBA00022512"/>
    </source>
</evidence>
<evidence type="ECO:0000256" key="2">
    <source>
        <dbReference type="ARBA" id="ARBA00010446"/>
    </source>
</evidence>
<dbReference type="GO" id="GO:0009277">
    <property type="term" value="C:fungal-type cell wall"/>
    <property type="evidence" value="ECO:0007669"/>
    <property type="project" value="InterPro"/>
</dbReference>
<evidence type="ECO:0000256" key="6">
    <source>
        <dbReference type="ARBA" id="ARBA00093546"/>
    </source>
</evidence>
<evidence type="ECO:0000256" key="7">
    <source>
        <dbReference type="RuleBase" id="RU365009"/>
    </source>
</evidence>
<proteinExistence type="inferred from homology"/>
<name>A0AAD6SHE6_9AGAR</name>
<evidence type="ECO:0000256" key="1">
    <source>
        <dbReference type="ARBA" id="ARBA00004191"/>
    </source>
</evidence>
<dbReference type="InterPro" id="IPR001338">
    <property type="entry name" value="Class_I_Hydrophobin"/>
</dbReference>
<gene>
    <name evidence="8" type="ORF">C8F04DRAFT_69386</name>
</gene>
<comment type="similarity">
    <text evidence="2 7">Belongs to the fungal hydrophobin family.</text>
</comment>